<name>A0AAW0CK48_9AGAR</name>
<proteinExistence type="predicted"/>
<dbReference type="AlphaFoldDB" id="A0AAW0CK48"/>
<feature type="chain" id="PRO_5043911805" description="Hydrophobin" evidence="1">
    <location>
        <begin position="24"/>
        <end position="185"/>
    </location>
</feature>
<evidence type="ECO:0008006" key="4">
    <source>
        <dbReference type="Google" id="ProtNLM"/>
    </source>
</evidence>
<dbReference type="Proteomes" id="UP001362999">
    <property type="component" value="Unassembled WGS sequence"/>
</dbReference>
<accession>A0AAW0CK48</accession>
<sequence>MIRIFKPFVLLASVLATLHLANGAALATDSAIRLCCKTTVDPSALDSGLLALLAAMGIALDKSLIVGGNCGRLRPNASCRGTLLSCEISLSGSQPFWSLTALRSLNRLNACAASALSIRASCDGFIDVLLEEGITVDMGLPAGDDCSPLDASCNGIRLSCEPARVGLPDGSSRKIGLNCSPVPEF</sequence>
<comment type="caution">
    <text evidence="2">The sequence shown here is derived from an EMBL/GenBank/DDBJ whole genome shotgun (WGS) entry which is preliminary data.</text>
</comment>
<protein>
    <recommendedName>
        <fullName evidence="4">Hydrophobin</fullName>
    </recommendedName>
</protein>
<keyword evidence="3" id="KW-1185">Reference proteome</keyword>
<evidence type="ECO:0000313" key="3">
    <source>
        <dbReference type="Proteomes" id="UP001362999"/>
    </source>
</evidence>
<organism evidence="2 3">
    <name type="scientific">Favolaschia claudopus</name>
    <dbReference type="NCBI Taxonomy" id="2862362"/>
    <lineage>
        <taxon>Eukaryota</taxon>
        <taxon>Fungi</taxon>
        <taxon>Dikarya</taxon>
        <taxon>Basidiomycota</taxon>
        <taxon>Agaricomycotina</taxon>
        <taxon>Agaricomycetes</taxon>
        <taxon>Agaricomycetidae</taxon>
        <taxon>Agaricales</taxon>
        <taxon>Marasmiineae</taxon>
        <taxon>Mycenaceae</taxon>
        <taxon>Favolaschia</taxon>
    </lineage>
</organism>
<feature type="signal peptide" evidence="1">
    <location>
        <begin position="1"/>
        <end position="23"/>
    </location>
</feature>
<dbReference type="EMBL" id="JAWWNJ010000016">
    <property type="protein sequence ID" value="KAK7039938.1"/>
    <property type="molecule type" value="Genomic_DNA"/>
</dbReference>
<evidence type="ECO:0000313" key="2">
    <source>
        <dbReference type="EMBL" id="KAK7039938.1"/>
    </source>
</evidence>
<gene>
    <name evidence="2" type="ORF">R3P38DRAFT_3181760</name>
</gene>
<keyword evidence="1" id="KW-0732">Signal</keyword>
<reference evidence="2 3" key="1">
    <citation type="journal article" date="2024" name="J Genomics">
        <title>Draft genome sequencing and assembly of Favolaschia claudopus CIRM-BRFM 2984 isolated from oak limbs.</title>
        <authorList>
            <person name="Navarro D."/>
            <person name="Drula E."/>
            <person name="Chaduli D."/>
            <person name="Cazenave R."/>
            <person name="Ahrendt S."/>
            <person name="Wang J."/>
            <person name="Lipzen A."/>
            <person name="Daum C."/>
            <person name="Barry K."/>
            <person name="Grigoriev I.V."/>
            <person name="Favel A."/>
            <person name="Rosso M.N."/>
            <person name="Martin F."/>
        </authorList>
    </citation>
    <scope>NUCLEOTIDE SEQUENCE [LARGE SCALE GENOMIC DNA]</scope>
    <source>
        <strain evidence="2 3">CIRM-BRFM 2984</strain>
    </source>
</reference>
<evidence type="ECO:0000256" key="1">
    <source>
        <dbReference type="SAM" id="SignalP"/>
    </source>
</evidence>